<dbReference type="EMBL" id="CM026426">
    <property type="protein sequence ID" value="KAG0574569.1"/>
    <property type="molecule type" value="Genomic_DNA"/>
</dbReference>
<comment type="caution">
    <text evidence="1">The sequence shown here is derived from an EMBL/GenBank/DDBJ whole genome shotgun (WGS) entry which is preliminary data.</text>
</comment>
<name>A0A8T0HV00_CERPU</name>
<dbReference type="AlphaFoldDB" id="A0A8T0HV00"/>
<protein>
    <submittedName>
        <fullName evidence="1">Uncharacterized protein</fullName>
    </submittedName>
</protein>
<accession>A0A8T0HV00</accession>
<keyword evidence="2" id="KW-1185">Reference proteome</keyword>
<sequence length="89" mass="10445">MHLSSIRHLLKLRRRCLHVFKFFRRSIWKRSLSYKTASLLSQLSSPCKSLSKSWELPYNSFSQRFHHNLLLLVILDRVSGLSGTGASEW</sequence>
<gene>
    <name evidence="1" type="ORF">KC19_VG272400</name>
</gene>
<organism evidence="1 2">
    <name type="scientific">Ceratodon purpureus</name>
    <name type="common">Fire moss</name>
    <name type="synonym">Dicranum purpureum</name>
    <dbReference type="NCBI Taxonomy" id="3225"/>
    <lineage>
        <taxon>Eukaryota</taxon>
        <taxon>Viridiplantae</taxon>
        <taxon>Streptophyta</taxon>
        <taxon>Embryophyta</taxon>
        <taxon>Bryophyta</taxon>
        <taxon>Bryophytina</taxon>
        <taxon>Bryopsida</taxon>
        <taxon>Dicranidae</taxon>
        <taxon>Pseudoditrichales</taxon>
        <taxon>Ditrichaceae</taxon>
        <taxon>Ceratodon</taxon>
    </lineage>
</organism>
<evidence type="ECO:0000313" key="2">
    <source>
        <dbReference type="Proteomes" id="UP000822688"/>
    </source>
</evidence>
<dbReference type="Proteomes" id="UP000822688">
    <property type="component" value="Chromosome V"/>
</dbReference>
<reference evidence="1" key="1">
    <citation type="submission" date="2020-06" db="EMBL/GenBank/DDBJ databases">
        <title>WGS assembly of Ceratodon purpureus strain R40.</title>
        <authorList>
            <person name="Carey S.B."/>
            <person name="Jenkins J."/>
            <person name="Shu S."/>
            <person name="Lovell J.T."/>
            <person name="Sreedasyam A."/>
            <person name="Maumus F."/>
            <person name="Tiley G.P."/>
            <person name="Fernandez-Pozo N."/>
            <person name="Barry K."/>
            <person name="Chen C."/>
            <person name="Wang M."/>
            <person name="Lipzen A."/>
            <person name="Daum C."/>
            <person name="Saski C.A."/>
            <person name="Payton A.C."/>
            <person name="Mcbreen J.C."/>
            <person name="Conrad R.E."/>
            <person name="Kollar L.M."/>
            <person name="Olsson S."/>
            <person name="Huttunen S."/>
            <person name="Landis J.B."/>
            <person name="Wickett N.J."/>
            <person name="Johnson M.G."/>
            <person name="Rensing S.A."/>
            <person name="Grimwood J."/>
            <person name="Schmutz J."/>
            <person name="Mcdaniel S.F."/>
        </authorList>
    </citation>
    <scope>NUCLEOTIDE SEQUENCE</scope>
    <source>
        <strain evidence="1">R40</strain>
    </source>
</reference>
<proteinExistence type="predicted"/>
<evidence type="ECO:0000313" key="1">
    <source>
        <dbReference type="EMBL" id="KAG0574569.1"/>
    </source>
</evidence>